<keyword evidence="2" id="KW-0865">Zymogen</keyword>
<reference evidence="6" key="1">
    <citation type="submission" date="2023-07" db="EMBL/GenBank/DDBJ databases">
        <authorList>
            <consortium name="AG Swart"/>
            <person name="Singh M."/>
            <person name="Singh A."/>
            <person name="Seah K."/>
            <person name="Emmerich C."/>
        </authorList>
    </citation>
    <scope>NUCLEOTIDE SEQUENCE</scope>
    <source>
        <strain evidence="6">DP1</strain>
    </source>
</reference>
<gene>
    <name evidence="6" type="ORF">ECRASSUSDP1_LOCUS13514</name>
</gene>
<keyword evidence="4" id="KW-0472">Membrane</keyword>
<feature type="domain" description="Peptidase C1A papain C-terminal" evidence="5">
    <location>
        <begin position="123"/>
        <end position="349"/>
    </location>
</feature>
<dbReference type="AlphaFoldDB" id="A0AAD1UMF8"/>
<keyword evidence="4" id="KW-1133">Transmembrane helix</keyword>
<evidence type="ECO:0000256" key="2">
    <source>
        <dbReference type="ARBA" id="ARBA00023145"/>
    </source>
</evidence>
<dbReference type="SMART" id="SM00645">
    <property type="entry name" value="Pept_C1"/>
    <property type="match status" value="1"/>
</dbReference>
<feature type="region of interest" description="Disordered" evidence="3">
    <location>
        <begin position="1"/>
        <end position="27"/>
    </location>
</feature>
<dbReference type="InterPro" id="IPR013128">
    <property type="entry name" value="Peptidase_C1A"/>
</dbReference>
<dbReference type="Gene3D" id="3.90.70.10">
    <property type="entry name" value="Cysteine proteinases"/>
    <property type="match status" value="1"/>
</dbReference>
<accession>A0AAD1UMF8</accession>
<dbReference type="GO" id="GO:0006508">
    <property type="term" value="P:proteolysis"/>
    <property type="evidence" value="ECO:0007669"/>
    <property type="project" value="InterPro"/>
</dbReference>
<dbReference type="PANTHER" id="PTHR12411">
    <property type="entry name" value="CYSTEINE PROTEASE FAMILY C1-RELATED"/>
    <property type="match status" value="1"/>
</dbReference>
<proteinExistence type="inferred from homology"/>
<dbReference type="InterPro" id="IPR038765">
    <property type="entry name" value="Papain-like_cys_pep_sf"/>
</dbReference>
<evidence type="ECO:0000256" key="1">
    <source>
        <dbReference type="ARBA" id="ARBA00008455"/>
    </source>
</evidence>
<keyword evidence="4" id="KW-0812">Transmembrane</keyword>
<dbReference type="SUPFAM" id="SSF54001">
    <property type="entry name" value="Cysteine proteinases"/>
    <property type="match status" value="1"/>
</dbReference>
<name>A0AAD1UMF8_EUPCR</name>
<comment type="similarity">
    <text evidence="1">Belongs to the peptidase C1 family.</text>
</comment>
<dbReference type="Proteomes" id="UP001295684">
    <property type="component" value="Unassembled WGS sequence"/>
</dbReference>
<keyword evidence="7" id="KW-1185">Reference proteome</keyword>
<evidence type="ECO:0000313" key="6">
    <source>
        <dbReference type="EMBL" id="CAI2372186.1"/>
    </source>
</evidence>
<sequence length="388" mass="43773">MKNRKVNPKPDTAETARKAMNKRNKKSGGDPNMPYYYVLGGFGGLMVVIVLYFVLNPKESFLDKQVVDQNEFMINNLHNQMFTAGPNEQFEGYTMNEARRFFNIGISETPNMNTCPPKEDIAIPDEYDFTKDPKREHCVDKEVRSTGNCTAGHVLSVISTVEDRICIQGKEGDRFRLSAQDTISCDSNNFYCDGGYVTQALEYGTKYGYVKEECFPYEGKNTTCPVDPNQCREDKEAYHLLGYCIVQGPIEIKKEILKNGPVIAPMTPFTDFLTYKEGIYHPQESAFKFNGQQALKIVGWEQTLNGEAWIIENSWGPSWGEKGYAKVMAGIRDIGLDYIGIAPMPTGSNAADWEVESEKLRQDYAKYAEAQKAETEQVEGIEVEEVDA</sequence>
<protein>
    <recommendedName>
        <fullName evidence="5">Peptidase C1A papain C-terminal domain-containing protein</fullName>
    </recommendedName>
</protein>
<evidence type="ECO:0000313" key="7">
    <source>
        <dbReference type="Proteomes" id="UP001295684"/>
    </source>
</evidence>
<dbReference type="EMBL" id="CAMPGE010013453">
    <property type="protein sequence ID" value="CAI2372186.1"/>
    <property type="molecule type" value="Genomic_DNA"/>
</dbReference>
<comment type="caution">
    <text evidence="6">The sequence shown here is derived from an EMBL/GenBank/DDBJ whole genome shotgun (WGS) entry which is preliminary data.</text>
</comment>
<evidence type="ECO:0000256" key="3">
    <source>
        <dbReference type="SAM" id="MobiDB-lite"/>
    </source>
</evidence>
<evidence type="ECO:0000256" key="4">
    <source>
        <dbReference type="SAM" id="Phobius"/>
    </source>
</evidence>
<organism evidence="6 7">
    <name type="scientific">Euplotes crassus</name>
    <dbReference type="NCBI Taxonomy" id="5936"/>
    <lineage>
        <taxon>Eukaryota</taxon>
        <taxon>Sar</taxon>
        <taxon>Alveolata</taxon>
        <taxon>Ciliophora</taxon>
        <taxon>Intramacronucleata</taxon>
        <taxon>Spirotrichea</taxon>
        <taxon>Hypotrichia</taxon>
        <taxon>Euplotida</taxon>
        <taxon>Euplotidae</taxon>
        <taxon>Moneuplotes</taxon>
    </lineage>
</organism>
<feature type="transmembrane region" description="Helical" evidence="4">
    <location>
        <begin position="35"/>
        <end position="55"/>
    </location>
</feature>
<dbReference type="GO" id="GO:0008234">
    <property type="term" value="F:cysteine-type peptidase activity"/>
    <property type="evidence" value="ECO:0007669"/>
    <property type="project" value="InterPro"/>
</dbReference>
<evidence type="ECO:0000259" key="5">
    <source>
        <dbReference type="SMART" id="SM00645"/>
    </source>
</evidence>
<dbReference type="Pfam" id="PF00112">
    <property type="entry name" value="Peptidase_C1"/>
    <property type="match status" value="1"/>
</dbReference>
<dbReference type="InterPro" id="IPR000668">
    <property type="entry name" value="Peptidase_C1A_C"/>
</dbReference>